<reference evidence="6" key="1">
    <citation type="submission" date="2010-05" db="EMBL/GenBank/DDBJ databases">
        <title>Complete sequence of Methylotenera sp. 301.</title>
        <authorList>
            <person name="Lucas S."/>
            <person name="Copeland A."/>
            <person name="Lapidus A."/>
            <person name="Cheng J.-F."/>
            <person name="Bruce D."/>
            <person name="Goodwin L."/>
            <person name="Pitluck S."/>
            <person name="Clum A."/>
            <person name="Land M."/>
            <person name="Hauser L."/>
            <person name="Kyrpides N."/>
            <person name="Ivanova N."/>
            <person name="Chistoservova L."/>
            <person name="Kalyuzhnaya M."/>
            <person name="Woyke T."/>
        </authorList>
    </citation>
    <scope>NUCLEOTIDE SEQUENCE [LARGE SCALE GENOMIC DNA]</scope>
    <source>
        <strain evidence="6">301</strain>
    </source>
</reference>
<dbReference type="SUPFAM" id="SSF46785">
    <property type="entry name" value="Winged helix' DNA-binding domain"/>
    <property type="match status" value="1"/>
</dbReference>
<dbReference type="SUPFAM" id="SSF51206">
    <property type="entry name" value="cAMP-binding domain-like"/>
    <property type="match status" value="1"/>
</dbReference>
<dbReference type="GO" id="GO:0003677">
    <property type="term" value="F:DNA binding"/>
    <property type="evidence" value="ECO:0007669"/>
    <property type="project" value="UniProtKB-KW"/>
</dbReference>
<dbReference type="OrthoDB" id="8969464at2"/>
<feature type="domain" description="HTH crp-type" evidence="4">
    <location>
        <begin position="164"/>
        <end position="230"/>
    </location>
</feature>
<evidence type="ECO:0000259" key="4">
    <source>
        <dbReference type="Pfam" id="PF13545"/>
    </source>
</evidence>
<dbReference type="InterPro" id="IPR050397">
    <property type="entry name" value="Env_Response_Regulators"/>
</dbReference>
<dbReference type="InterPro" id="IPR018490">
    <property type="entry name" value="cNMP-bd_dom_sf"/>
</dbReference>
<evidence type="ECO:0000313" key="5">
    <source>
        <dbReference type="EMBL" id="ADI29351.1"/>
    </source>
</evidence>
<dbReference type="Pfam" id="PF13545">
    <property type="entry name" value="HTH_Crp_2"/>
    <property type="match status" value="1"/>
</dbReference>
<dbReference type="Proteomes" id="UP000000383">
    <property type="component" value="Chromosome"/>
</dbReference>
<dbReference type="InterPro" id="IPR036390">
    <property type="entry name" value="WH_DNA-bd_sf"/>
</dbReference>
<evidence type="ECO:0000256" key="3">
    <source>
        <dbReference type="ARBA" id="ARBA00023163"/>
    </source>
</evidence>
<keyword evidence="3" id="KW-0804">Transcription</keyword>
<dbReference type="InterPro" id="IPR012318">
    <property type="entry name" value="HTH_CRP"/>
</dbReference>
<dbReference type="InterPro" id="IPR014710">
    <property type="entry name" value="RmlC-like_jellyroll"/>
</dbReference>
<dbReference type="GO" id="GO:0005829">
    <property type="term" value="C:cytosol"/>
    <property type="evidence" value="ECO:0007669"/>
    <property type="project" value="TreeGrafter"/>
</dbReference>
<name>D7DPY0_METV0</name>
<dbReference type="KEGG" id="meh:M301_0967"/>
<organism evidence="5 6">
    <name type="scientific">Methylotenera versatilis (strain 301)</name>
    <dbReference type="NCBI Taxonomy" id="666681"/>
    <lineage>
        <taxon>Bacteria</taxon>
        <taxon>Pseudomonadati</taxon>
        <taxon>Pseudomonadota</taxon>
        <taxon>Betaproteobacteria</taxon>
        <taxon>Nitrosomonadales</taxon>
        <taxon>Methylophilaceae</taxon>
        <taxon>Methylotenera</taxon>
    </lineage>
</organism>
<keyword evidence="1" id="KW-0805">Transcription regulation</keyword>
<evidence type="ECO:0000256" key="2">
    <source>
        <dbReference type="ARBA" id="ARBA00023125"/>
    </source>
</evidence>
<dbReference type="Gene3D" id="1.10.10.10">
    <property type="entry name" value="Winged helix-like DNA-binding domain superfamily/Winged helix DNA-binding domain"/>
    <property type="match status" value="1"/>
</dbReference>
<dbReference type="RefSeq" id="WP_013147667.1">
    <property type="nucleotide sequence ID" value="NC_014207.1"/>
</dbReference>
<dbReference type="InterPro" id="IPR036388">
    <property type="entry name" value="WH-like_DNA-bd_sf"/>
</dbReference>
<dbReference type="EMBL" id="CP002056">
    <property type="protein sequence ID" value="ADI29351.1"/>
    <property type="molecule type" value="Genomic_DNA"/>
</dbReference>
<dbReference type="GO" id="GO:0003700">
    <property type="term" value="F:DNA-binding transcription factor activity"/>
    <property type="evidence" value="ECO:0007669"/>
    <property type="project" value="TreeGrafter"/>
</dbReference>
<keyword evidence="6" id="KW-1185">Reference proteome</keyword>
<dbReference type="eggNOG" id="COG0664">
    <property type="taxonomic scope" value="Bacteria"/>
</dbReference>
<dbReference type="AlphaFoldDB" id="D7DPY0"/>
<evidence type="ECO:0000256" key="1">
    <source>
        <dbReference type="ARBA" id="ARBA00023015"/>
    </source>
</evidence>
<reference evidence="5 6" key="2">
    <citation type="journal article" date="2011" name="J. Bacteriol.">
        <title>Genomes of three methylotrophs from a single niche uncover genetic and metabolic divergence of Methylophilaceae.</title>
        <authorList>
            <person name="Lapidus A."/>
            <person name="Clum A."/>
            <person name="Labutti K."/>
            <person name="Kaluzhnaya M.G."/>
            <person name="Lim S."/>
            <person name="Beck D.A."/>
            <person name="Glavina Del Rio T."/>
            <person name="Nolan M."/>
            <person name="Mavromatis K."/>
            <person name="Huntemann M."/>
            <person name="Lucas S."/>
            <person name="Lidstrom M.E."/>
            <person name="Ivanova N."/>
            <person name="Chistoserdova L."/>
        </authorList>
    </citation>
    <scope>NUCLEOTIDE SEQUENCE [LARGE SCALE GENOMIC DNA]</scope>
    <source>
        <strain evidence="5 6">301</strain>
    </source>
</reference>
<keyword evidence="2" id="KW-0238">DNA-binding</keyword>
<protein>
    <submittedName>
        <fullName evidence="5">Putative transcriptional regulator, Crp/Fnr family</fullName>
    </submittedName>
</protein>
<proteinExistence type="predicted"/>
<gene>
    <name evidence="5" type="ordered locus">M301_0967</name>
</gene>
<dbReference type="PANTHER" id="PTHR24567">
    <property type="entry name" value="CRP FAMILY TRANSCRIPTIONAL REGULATORY PROTEIN"/>
    <property type="match status" value="1"/>
</dbReference>
<evidence type="ECO:0000313" key="6">
    <source>
        <dbReference type="Proteomes" id="UP000000383"/>
    </source>
</evidence>
<accession>D7DPY0</accession>
<sequence>MSTLYSQQKKTSELPLCEYNTSQNHLLAALPSAEFEFLAPNLELVDLPLGEMIYEPGVQLQYAYFPTTSIVSLHYVMESGSSAESAGVGNEGMVGISLFMGGGTTSSSAVVQIAGEAYRLERRILKQEFDRGGLLQKLLLRYTQALMTQMSQTAACNRHHSVEQQLCRWLLLTSDRMPTNDLVITQEWVAGMLGVRREGVTEAAGNLQRAGLINYRRGHISVLDRAGLEKRVCECYAVVKAEMNRLLPDDILYRQRT</sequence>
<dbReference type="STRING" id="666681.M301_0967"/>
<dbReference type="HOGENOM" id="CLU_077340_0_0_4"/>
<dbReference type="Gene3D" id="2.60.120.10">
    <property type="entry name" value="Jelly Rolls"/>
    <property type="match status" value="1"/>
</dbReference>
<dbReference type="PANTHER" id="PTHR24567:SF74">
    <property type="entry name" value="HTH-TYPE TRANSCRIPTIONAL REGULATOR ARCR"/>
    <property type="match status" value="1"/>
</dbReference>